<dbReference type="Proteomes" id="UP001188597">
    <property type="component" value="Unassembled WGS sequence"/>
</dbReference>
<dbReference type="AlphaFoldDB" id="A0AA88VYQ0"/>
<dbReference type="CDD" id="cd20405">
    <property type="entry name" value="Tudor_Agenet_AtDUF_rpt1_3"/>
    <property type="match status" value="1"/>
</dbReference>
<protein>
    <recommendedName>
        <fullName evidence="2">Agenet domain-containing protein</fullName>
    </recommendedName>
</protein>
<evidence type="ECO:0000313" key="3">
    <source>
        <dbReference type="EMBL" id="KAK3016870.1"/>
    </source>
</evidence>
<feature type="compositionally biased region" description="Basic and acidic residues" evidence="1">
    <location>
        <begin position="321"/>
        <end position="338"/>
    </location>
</feature>
<feature type="compositionally biased region" description="Polar residues" evidence="1">
    <location>
        <begin position="341"/>
        <end position="355"/>
    </location>
</feature>
<evidence type="ECO:0000256" key="1">
    <source>
        <dbReference type="SAM" id="MobiDB-lite"/>
    </source>
</evidence>
<feature type="region of interest" description="Disordered" evidence="1">
    <location>
        <begin position="300"/>
        <end position="355"/>
    </location>
</feature>
<evidence type="ECO:0000259" key="2">
    <source>
        <dbReference type="SMART" id="SM00743"/>
    </source>
</evidence>
<dbReference type="PANTHER" id="PTHR31917">
    <property type="entry name" value="AGENET DOMAIN-CONTAINING PROTEIN-RELATED"/>
    <property type="match status" value="1"/>
</dbReference>
<dbReference type="InterPro" id="IPR014002">
    <property type="entry name" value="Agenet_dom_plant"/>
</dbReference>
<reference evidence="3" key="1">
    <citation type="submission" date="2022-12" db="EMBL/GenBank/DDBJ databases">
        <title>Draft genome assemblies for two species of Escallonia (Escalloniales).</title>
        <authorList>
            <person name="Chanderbali A."/>
            <person name="Dervinis C."/>
            <person name="Anghel I."/>
            <person name="Soltis D."/>
            <person name="Soltis P."/>
            <person name="Zapata F."/>
        </authorList>
    </citation>
    <scope>NUCLEOTIDE SEQUENCE</scope>
    <source>
        <strain evidence="3">UCBG64.0493</strain>
        <tissue evidence="3">Leaf</tissue>
    </source>
</reference>
<gene>
    <name evidence="3" type="ORF">RJ639_005956</name>
</gene>
<organism evidence="3 4">
    <name type="scientific">Escallonia herrerae</name>
    <dbReference type="NCBI Taxonomy" id="1293975"/>
    <lineage>
        <taxon>Eukaryota</taxon>
        <taxon>Viridiplantae</taxon>
        <taxon>Streptophyta</taxon>
        <taxon>Embryophyta</taxon>
        <taxon>Tracheophyta</taxon>
        <taxon>Spermatophyta</taxon>
        <taxon>Magnoliopsida</taxon>
        <taxon>eudicotyledons</taxon>
        <taxon>Gunneridae</taxon>
        <taxon>Pentapetalae</taxon>
        <taxon>asterids</taxon>
        <taxon>campanulids</taxon>
        <taxon>Escalloniales</taxon>
        <taxon>Escalloniaceae</taxon>
        <taxon>Escallonia</taxon>
    </lineage>
</organism>
<accession>A0AA88VYQ0</accession>
<evidence type="ECO:0000313" key="4">
    <source>
        <dbReference type="Proteomes" id="UP001188597"/>
    </source>
</evidence>
<comment type="caution">
    <text evidence="3">The sequence shown here is derived from an EMBL/GenBank/DDBJ whole genome shotgun (WGS) entry which is preliminary data.</text>
</comment>
<dbReference type="SMART" id="SM00743">
    <property type="entry name" value="Agenet"/>
    <property type="match status" value="2"/>
</dbReference>
<dbReference type="InterPro" id="IPR008395">
    <property type="entry name" value="Agenet-like_dom"/>
</dbReference>
<dbReference type="CDD" id="cd20406">
    <property type="entry name" value="Tudor_Agenet_AtDUF_rpt2_4"/>
    <property type="match status" value="1"/>
</dbReference>
<dbReference type="EMBL" id="JAVXUP010001041">
    <property type="protein sequence ID" value="KAK3016870.1"/>
    <property type="molecule type" value="Genomic_DNA"/>
</dbReference>
<dbReference type="Pfam" id="PF05641">
    <property type="entry name" value="Agenet"/>
    <property type="match status" value="1"/>
</dbReference>
<dbReference type="PANTHER" id="PTHR31917:SF151">
    <property type="entry name" value="AGENET DOMAIN-CONTAINING PROTEIN"/>
    <property type="match status" value="1"/>
</dbReference>
<feature type="domain" description="Agenet" evidence="2">
    <location>
        <begin position="136"/>
        <end position="201"/>
    </location>
</feature>
<feature type="domain" description="Agenet" evidence="2">
    <location>
        <begin position="203"/>
        <end position="259"/>
    </location>
</feature>
<proteinExistence type="predicted"/>
<name>A0AA88VYQ0_9ASTE</name>
<keyword evidence="4" id="KW-1185">Reference proteome</keyword>
<sequence>MREPQSLFRYLFSTQLLPGLVKLELSWSAQVFQHLVARFGIRVFKMKQDLEKFDGSNNFSFKDEDVYCSDSARHFGVKNSKPVTTLLAAHFKRSTVDSPQTQKKVEHIACVPYANAMGSFMVKRNDSFFERGKIGVLFSTGTAVEVSFDGQHSRDTWHLATVLRETGKNTFLVEYQNLGTGDETETTVDSHHIRPCPPRLEDKEFVLLEKVDAFYDFGWWSGNIVKILEDRRYIVLIKHTKMEKELSHAELRLHMDWIDGKWVIGSGEIEVPLSDSQEHTGMAISLITPAFLTPDLNEIEQSTPCNEKPPSHRVTSTLKKLRQEASDSDSRRALKKLSEGNAAQATLPVTPTPASARSKLSGFAAFATHATGDMGTAWSRRAMMGDQLSKRTKSPLGREVVSQISCSELWFIVNPPLASGTPVIETTQQKVGLLENKAPIVSRRKRSAKRPHARPIRKGKSQVERFVSSAKGKDGDVMGYGAEERVEREGINGEVGMSVNSLAENPKLLLGKDHKASLMFMMNQKLQLMNPVVEDNEKHAAEVKDS</sequence>